<dbReference type="Proteomes" id="UP000801492">
    <property type="component" value="Unassembled WGS sequence"/>
</dbReference>
<proteinExistence type="predicted"/>
<comment type="caution">
    <text evidence="2">The sequence shown here is derived from an EMBL/GenBank/DDBJ whole genome shotgun (WGS) entry which is preliminary data.</text>
</comment>
<evidence type="ECO:0000256" key="1">
    <source>
        <dbReference type="SAM" id="MobiDB-lite"/>
    </source>
</evidence>
<dbReference type="OrthoDB" id="7996123at2759"/>
<dbReference type="Gene3D" id="3.30.420.10">
    <property type="entry name" value="Ribonuclease H-like superfamily/Ribonuclease H"/>
    <property type="match status" value="1"/>
</dbReference>
<feature type="compositionally biased region" description="Basic and acidic residues" evidence="1">
    <location>
        <begin position="91"/>
        <end position="107"/>
    </location>
</feature>
<evidence type="ECO:0000313" key="3">
    <source>
        <dbReference type="Proteomes" id="UP000801492"/>
    </source>
</evidence>
<organism evidence="2 3">
    <name type="scientific">Ignelater luminosus</name>
    <name type="common">Cucubano</name>
    <name type="synonym">Pyrophorus luminosus</name>
    <dbReference type="NCBI Taxonomy" id="2038154"/>
    <lineage>
        <taxon>Eukaryota</taxon>
        <taxon>Metazoa</taxon>
        <taxon>Ecdysozoa</taxon>
        <taxon>Arthropoda</taxon>
        <taxon>Hexapoda</taxon>
        <taxon>Insecta</taxon>
        <taxon>Pterygota</taxon>
        <taxon>Neoptera</taxon>
        <taxon>Endopterygota</taxon>
        <taxon>Coleoptera</taxon>
        <taxon>Polyphaga</taxon>
        <taxon>Elateriformia</taxon>
        <taxon>Elateroidea</taxon>
        <taxon>Elateridae</taxon>
        <taxon>Agrypninae</taxon>
        <taxon>Pyrophorini</taxon>
        <taxon>Ignelater</taxon>
    </lineage>
</organism>
<dbReference type="PANTHER" id="PTHR47326:SF1">
    <property type="entry name" value="HTH PSQ-TYPE DOMAIN-CONTAINING PROTEIN"/>
    <property type="match status" value="1"/>
</dbReference>
<sequence>MAIQTRKEEQLTSILKVCATKLAMYGRAITEPGFLFVYPNSENKDKIMPFRATDLPEDASERTEWARKFERTGSANNVKRKGPKKSVRTPENIDRVRSSVEHSPKRSTRKKAEAVRICIPNRLHFAETLHENEIDIHNLWMSDEAHFHLSDYTNKQNCRYWSLENPLVLHVQPLHSLKVMMKMGMLLRYTDMINQFLSQHLNRLPRNNQTWFQQDSAISHTTRASLNSLQSLFPRHIISRRGDIEWLPMSSDFTVWDYCFWGYLKQKLSEDEDSYHEQIGSIEDNIEIENDQNCNEVENNNNVDIEGEVEEEICEKRKNLRLMELKELSLGIPLKPDKIKSNSNLLTSHFSSDWNKGVFLLYSTTLFERQTSFCDTVEALKRAENQEDIEEQAEK</sequence>
<accession>A0A8K0DAR4</accession>
<protein>
    <submittedName>
        <fullName evidence="2">Uncharacterized protein</fullName>
    </submittedName>
</protein>
<name>A0A8K0DAR4_IGNLU</name>
<keyword evidence="3" id="KW-1185">Reference proteome</keyword>
<dbReference type="InterPro" id="IPR036397">
    <property type="entry name" value="RNaseH_sf"/>
</dbReference>
<gene>
    <name evidence="2" type="ORF">ILUMI_08715</name>
</gene>
<dbReference type="EMBL" id="VTPC01004140">
    <property type="protein sequence ID" value="KAF2897460.1"/>
    <property type="molecule type" value="Genomic_DNA"/>
</dbReference>
<feature type="compositionally biased region" description="Basic residues" evidence="1">
    <location>
        <begin position="78"/>
        <end position="87"/>
    </location>
</feature>
<dbReference type="PANTHER" id="PTHR47326">
    <property type="entry name" value="TRANSPOSABLE ELEMENT TC3 TRANSPOSASE-LIKE PROTEIN"/>
    <property type="match status" value="1"/>
</dbReference>
<feature type="region of interest" description="Disordered" evidence="1">
    <location>
        <begin position="73"/>
        <end position="107"/>
    </location>
</feature>
<evidence type="ECO:0000313" key="2">
    <source>
        <dbReference type="EMBL" id="KAF2897460.1"/>
    </source>
</evidence>
<dbReference type="GO" id="GO:0003676">
    <property type="term" value="F:nucleic acid binding"/>
    <property type="evidence" value="ECO:0007669"/>
    <property type="project" value="InterPro"/>
</dbReference>
<dbReference type="AlphaFoldDB" id="A0A8K0DAR4"/>
<reference evidence="2" key="1">
    <citation type="submission" date="2019-08" db="EMBL/GenBank/DDBJ databases">
        <title>The genome of the North American firefly Photinus pyralis.</title>
        <authorList>
            <consortium name="Photinus pyralis genome working group"/>
            <person name="Fallon T.R."/>
            <person name="Sander Lower S.E."/>
            <person name="Weng J.-K."/>
        </authorList>
    </citation>
    <scope>NUCLEOTIDE SEQUENCE</scope>
    <source>
        <strain evidence="2">TRF0915ILg1</strain>
        <tissue evidence="2">Whole body</tissue>
    </source>
</reference>